<proteinExistence type="predicted"/>
<gene>
    <name evidence="1" type="ORF">PACLA_8A042666</name>
</gene>
<dbReference type="Proteomes" id="UP001152795">
    <property type="component" value="Unassembled WGS sequence"/>
</dbReference>
<reference evidence="1" key="1">
    <citation type="submission" date="2020-04" db="EMBL/GenBank/DDBJ databases">
        <authorList>
            <person name="Alioto T."/>
            <person name="Alioto T."/>
            <person name="Gomez Garrido J."/>
        </authorList>
    </citation>
    <scope>NUCLEOTIDE SEQUENCE</scope>
    <source>
        <strain evidence="1">A484AB</strain>
    </source>
</reference>
<evidence type="ECO:0000313" key="1">
    <source>
        <dbReference type="EMBL" id="CAB4019990.1"/>
    </source>
</evidence>
<name>A0A7D9EYA4_PARCT</name>
<organism evidence="1 2">
    <name type="scientific">Paramuricea clavata</name>
    <name type="common">Red gorgonian</name>
    <name type="synonym">Violescent sea-whip</name>
    <dbReference type="NCBI Taxonomy" id="317549"/>
    <lineage>
        <taxon>Eukaryota</taxon>
        <taxon>Metazoa</taxon>
        <taxon>Cnidaria</taxon>
        <taxon>Anthozoa</taxon>
        <taxon>Octocorallia</taxon>
        <taxon>Malacalcyonacea</taxon>
        <taxon>Plexauridae</taxon>
        <taxon>Paramuricea</taxon>
    </lineage>
</organism>
<protein>
    <submittedName>
        <fullName evidence="1">Uncharacterized protein</fullName>
    </submittedName>
</protein>
<evidence type="ECO:0000313" key="2">
    <source>
        <dbReference type="Proteomes" id="UP001152795"/>
    </source>
</evidence>
<dbReference type="EMBL" id="CACRXK020010726">
    <property type="protein sequence ID" value="CAB4019990.1"/>
    <property type="molecule type" value="Genomic_DNA"/>
</dbReference>
<dbReference type="AlphaFoldDB" id="A0A7D9EYA4"/>
<comment type="caution">
    <text evidence="1">The sequence shown here is derived from an EMBL/GenBank/DDBJ whole genome shotgun (WGS) entry which is preliminary data.</text>
</comment>
<accession>A0A7D9EYA4</accession>
<sequence length="153" mass="17802">MSGFIPDIMKLLVDVKLLGYVTEFLRNDEFPAKIIWKNIVKKAVYESDHYEWVDKIERKKELEFYLWSQPCISLSIWYDLWKYGQSKQITDILRLLCGSLTVNKERFGNPGTLNGICSACQGLYNNAVHHAERQKLEKAGGLGYKIIFQLEHV</sequence>
<keyword evidence="2" id="KW-1185">Reference proteome</keyword>